<feature type="transmembrane region" description="Helical" evidence="7">
    <location>
        <begin position="63"/>
        <end position="83"/>
    </location>
</feature>
<dbReference type="OrthoDB" id="9781469at2"/>
<feature type="transmembrane region" description="Helical" evidence="7">
    <location>
        <begin position="149"/>
        <end position="168"/>
    </location>
</feature>
<dbReference type="GO" id="GO:0022857">
    <property type="term" value="F:transmembrane transporter activity"/>
    <property type="evidence" value="ECO:0007669"/>
    <property type="project" value="InterPro"/>
</dbReference>
<feature type="transmembrane region" description="Helical" evidence="7">
    <location>
        <begin position="281"/>
        <end position="301"/>
    </location>
</feature>
<dbReference type="InterPro" id="IPR036259">
    <property type="entry name" value="MFS_trans_sf"/>
</dbReference>
<keyword evidence="5 7" id="KW-1133">Transmembrane helix</keyword>
<dbReference type="NCBIfam" id="TIGR00711">
    <property type="entry name" value="efflux_EmrB"/>
    <property type="match status" value="1"/>
</dbReference>
<feature type="transmembrane region" description="Helical" evidence="7">
    <location>
        <begin position="210"/>
        <end position="230"/>
    </location>
</feature>
<evidence type="ECO:0000256" key="5">
    <source>
        <dbReference type="ARBA" id="ARBA00022989"/>
    </source>
</evidence>
<evidence type="ECO:0000313" key="10">
    <source>
        <dbReference type="Proteomes" id="UP000239210"/>
    </source>
</evidence>
<gene>
    <name evidence="9" type="ORF">LY71_101520</name>
</gene>
<feature type="transmembrane region" description="Helical" evidence="7">
    <location>
        <begin position="369"/>
        <end position="395"/>
    </location>
</feature>
<dbReference type="PANTHER" id="PTHR42718:SF42">
    <property type="entry name" value="EXPORT PROTEIN"/>
    <property type="match status" value="1"/>
</dbReference>
<evidence type="ECO:0000313" key="9">
    <source>
        <dbReference type="EMBL" id="PRY52143.1"/>
    </source>
</evidence>
<dbReference type="Gene3D" id="1.20.1250.20">
    <property type="entry name" value="MFS general substrate transporter like domains"/>
    <property type="match status" value="1"/>
</dbReference>
<feature type="transmembrane region" description="Helical" evidence="7">
    <location>
        <begin position="242"/>
        <end position="260"/>
    </location>
</feature>
<protein>
    <submittedName>
        <fullName evidence="9">EmrB/QacA subfamily drug resistance transporter</fullName>
    </submittedName>
</protein>
<dbReference type="SUPFAM" id="SSF103473">
    <property type="entry name" value="MFS general substrate transporter"/>
    <property type="match status" value="1"/>
</dbReference>
<evidence type="ECO:0000256" key="6">
    <source>
        <dbReference type="ARBA" id="ARBA00023136"/>
    </source>
</evidence>
<dbReference type="InterPro" id="IPR011701">
    <property type="entry name" value="MFS"/>
</dbReference>
<comment type="subcellular location">
    <subcellularLocation>
        <location evidence="1">Cell membrane</location>
        <topology evidence="1">Multi-pass membrane protein</topology>
    </subcellularLocation>
</comment>
<organism evidence="9 10">
    <name type="scientific">Geodermatophilus tzadiensis</name>
    <dbReference type="NCBI Taxonomy" id="1137988"/>
    <lineage>
        <taxon>Bacteria</taxon>
        <taxon>Bacillati</taxon>
        <taxon>Actinomycetota</taxon>
        <taxon>Actinomycetes</taxon>
        <taxon>Geodermatophilales</taxon>
        <taxon>Geodermatophilaceae</taxon>
        <taxon>Geodermatophilus</taxon>
    </lineage>
</organism>
<reference evidence="9 10" key="1">
    <citation type="submission" date="2018-03" db="EMBL/GenBank/DDBJ databases">
        <title>Genomic Encyclopedia of Archaeal and Bacterial Type Strains, Phase II (KMG-II): from individual species to whole genera.</title>
        <authorList>
            <person name="Goeker M."/>
        </authorList>
    </citation>
    <scope>NUCLEOTIDE SEQUENCE [LARGE SCALE GENOMIC DNA]</scope>
    <source>
        <strain evidence="9 10">DSM 45416</strain>
    </source>
</reference>
<dbReference type="InterPro" id="IPR020846">
    <property type="entry name" value="MFS_dom"/>
</dbReference>
<dbReference type="EMBL" id="PVTG01000001">
    <property type="protein sequence ID" value="PRY52143.1"/>
    <property type="molecule type" value="Genomic_DNA"/>
</dbReference>
<feature type="transmembrane region" description="Helical" evidence="7">
    <location>
        <begin position="174"/>
        <end position="198"/>
    </location>
</feature>
<evidence type="ECO:0000256" key="4">
    <source>
        <dbReference type="ARBA" id="ARBA00022692"/>
    </source>
</evidence>
<evidence type="ECO:0000259" key="8">
    <source>
        <dbReference type="PROSITE" id="PS50850"/>
    </source>
</evidence>
<evidence type="ECO:0000256" key="1">
    <source>
        <dbReference type="ARBA" id="ARBA00004651"/>
    </source>
</evidence>
<feature type="transmembrane region" description="Helical" evidence="7">
    <location>
        <begin position="115"/>
        <end position="137"/>
    </location>
</feature>
<feature type="transmembrane region" description="Helical" evidence="7">
    <location>
        <begin position="496"/>
        <end position="519"/>
    </location>
</feature>
<keyword evidence="10" id="KW-1185">Reference proteome</keyword>
<evidence type="ECO:0000256" key="3">
    <source>
        <dbReference type="ARBA" id="ARBA00022475"/>
    </source>
</evidence>
<dbReference type="CDD" id="cd17321">
    <property type="entry name" value="MFS_MMR_MDR_like"/>
    <property type="match status" value="1"/>
</dbReference>
<sequence>MTATDRDPAAVGEDERPGHARRWWVLATMTVCLLVVITGNTTLNVAIPTLQRELGATQGELQWAVDAYIVVFAGLLFSWGVVGDRIGRRTVLLIGLGVFAAGSVLAAFSDSPLELIAWRAVMGVGGAAVQPTTLAVITNVFPPAERGRAIGIWAATAGLAVAGGPLASGAVLTTFWWGAIFLIGVPVALLGVLGTLAFVPESRDPDPGRLDVLGVLLSIAALAGLVYGIIHGGSGVGWTTPGVLVPLLGGGVLMALFVWLQRRSAHPALDVSLFRLPAFSAAAVALGLNFFALMGATFYLVYYLQGARGYDPLQSGSALVPVALGMAVMASRSSRLAERYGAKAVCAGGFALITLSFLGFQLLDQDAPLWLLVTTLTVQGLGMGAVMAPATESIMSVVPREKAGAGAAVNNSVRQVGGALGVALLGSVLASAYAADLGRQVDVLPAALRDEARTSVIATLEIARATAEQARAAGDEEAAAAADALVEPAREAFVSAMHLTAVGTAAASSVAAVVVLVWLPGRRRPVPDTRAAARPGA</sequence>
<dbReference type="Proteomes" id="UP000239210">
    <property type="component" value="Unassembled WGS sequence"/>
</dbReference>
<dbReference type="GO" id="GO:0005886">
    <property type="term" value="C:plasma membrane"/>
    <property type="evidence" value="ECO:0007669"/>
    <property type="project" value="UniProtKB-SubCell"/>
</dbReference>
<dbReference type="AlphaFoldDB" id="A0A2T0U2K8"/>
<feature type="transmembrane region" description="Helical" evidence="7">
    <location>
        <begin position="416"/>
        <end position="435"/>
    </location>
</feature>
<dbReference type="PROSITE" id="PS50850">
    <property type="entry name" value="MFS"/>
    <property type="match status" value="1"/>
</dbReference>
<keyword evidence="4 7" id="KW-0812">Transmembrane</keyword>
<dbReference type="InterPro" id="IPR004638">
    <property type="entry name" value="EmrB-like"/>
</dbReference>
<keyword evidence="2" id="KW-0813">Transport</keyword>
<feature type="transmembrane region" description="Helical" evidence="7">
    <location>
        <begin position="23"/>
        <end position="43"/>
    </location>
</feature>
<keyword evidence="3" id="KW-1003">Cell membrane</keyword>
<feature type="transmembrane region" description="Helical" evidence="7">
    <location>
        <begin position="90"/>
        <end position="109"/>
    </location>
</feature>
<dbReference type="Gene3D" id="1.20.1720.10">
    <property type="entry name" value="Multidrug resistance protein D"/>
    <property type="match status" value="1"/>
</dbReference>
<feature type="transmembrane region" description="Helical" evidence="7">
    <location>
        <begin position="313"/>
        <end position="330"/>
    </location>
</feature>
<dbReference type="Pfam" id="PF07690">
    <property type="entry name" value="MFS_1"/>
    <property type="match status" value="1"/>
</dbReference>
<evidence type="ECO:0000256" key="2">
    <source>
        <dbReference type="ARBA" id="ARBA00022448"/>
    </source>
</evidence>
<accession>A0A2T0U2K8</accession>
<feature type="transmembrane region" description="Helical" evidence="7">
    <location>
        <begin position="342"/>
        <end position="363"/>
    </location>
</feature>
<dbReference type="PANTHER" id="PTHR42718">
    <property type="entry name" value="MAJOR FACILITATOR SUPERFAMILY MULTIDRUG TRANSPORTER MFSC"/>
    <property type="match status" value="1"/>
</dbReference>
<dbReference type="RefSeq" id="WP_106275364.1">
    <property type="nucleotide sequence ID" value="NZ_PVTG01000001.1"/>
</dbReference>
<name>A0A2T0U2K8_9ACTN</name>
<comment type="caution">
    <text evidence="9">The sequence shown here is derived from an EMBL/GenBank/DDBJ whole genome shotgun (WGS) entry which is preliminary data.</text>
</comment>
<keyword evidence="6 7" id="KW-0472">Membrane</keyword>
<evidence type="ECO:0000256" key="7">
    <source>
        <dbReference type="SAM" id="Phobius"/>
    </source>
</evidence>
<proteinExistence type="predicted"/>
<feature type="domain" description="Major facilitator superfamily (MFS) profile" evidence="8">
    <location>
        <begin position="25"/>
        <end position="523"/>
    </location>
</feature>